<dbReference type="InterPro" id="IPR010982">
    <property type="entry name" value="Lambda_DNA-bd_dom_sf"/>
</dbReference>
<evidence type="ECO:0000313" key="4">
    <source>
        <dbReference type="Proteomes" id="UP001234216"/>
    </source>
</evidence>
<reference evidence="3" key="1">
    <citation type="submission" date="2023-07" db="EMBL/GenBank/DDBJ databases">
        <title>Comparative genomics of wheat-associated soil bacteria to identify genetic determinants of phenazine resistance.</title>
        <authorList>
            <person name="Mouncey N."/>
        </authorList>
    </citation>
    <scope>NUCLEOTIDE SEQUENCE</scope>
    <source>
        <strain evidence="3">V4I22</strain>
    </source>
</reference>
<feature type="region of interest" description="Disordered" evidence="1">
    <location>
        <begin position="84"/>
        <end position="112"/>
    </location>
</feature>
<dbReference type="CDD" id="cd00093">
    <property type="entry name" value="HTH_XRE"/>
    <property type="match status" value="1"/>
</dbReference>
<evidence type="ECO:0000256" key="1">
    <source>
        <dbReference type="SAM" id="MobiDB-lite"/>
    </source>
</evidence>
<feature type="domain" description="HTH cro/C1-type" evidence="2">
    <location>
        <begin position="18"/>
        <end position="52"/>
    </location>
</feature>
<evidence type="ECO:0000313" key="3">
    <source>
        <dbReference type="EMBL" id="MDQ0913741.1"/>
    </source>
</evidence>
<sequence length="210" mass="23658">MVEFTEVLQTTISKHTPLSLRQLADRSGVAASTLSNVMRGRSLPPRSLLQRIVIAADLDDRTGDRLWRSWEAARAEMVRNSDQEALFPDVAPRSRRSGSSQPVPRFGQPDPIRVSNPAELTQALKAVHVWAGEPSLRKLEARSGGRLRRSSVSDMLRSTTLPEYDRFIAFLRACGIEAPNLDVWVFTWRRLKALEKPEIASWMPGMWTVP</sequence>
<dbReference type="SUPFAM" id="SSF47413">
    <property type="entry name" value="lambda repressor-like DNA-binding domains"/>
    <property type="match status" value="1"/>
</dbReference>
<dbReference type="EMBL" id="JAUSZV010000007">
    <property type="protein sequence ID" value="MDQ0913741.1"/>
    <property type="molecule type" value="Genomic_DNA"/>
</dbReference>
<dbReference type="InterPro" id="IPR001387">
    <property type="entry name" value="Cro/C1-type_HTH"/>
</dbReference>
<dbReference type="Gene3D" id="1.10.260.40">
    <property type="entry name" value="lambda repressor-like DNA-binding domains"/>
    <property type="match status" value="1"/>
</dbReference>
<dbReference type="Pfam" id="PF13560">
    <property type="entry name" value="HTH_31"/>
    <property type="match status" value="1"/>
</dbReference>
<dbReference type="AlphaFoldDB" id="A0AAW8FUK1"/>
<dbReference type="PROSITE" id="PS50943">
    <property type="entry name" value="HTH_CROC1"/>
    <property type="match status" value="1"/>
</dbReference>
<comment type="caution">
    <text evidence="3">The sequence shown here is derived from an EMBL/GenBank/DDBJ whole genome shotgun (WGS) entry which is preliminary data.</text>
</comment>
<proteinExistence type="predicted"/>
<dbReference type="RefSeq" id="WP_306987160.1">
    <property type="nucleotide sequence ID" value="NZ_JAUSZV010000007.1"/>
</dbReference>
<accession>A0AAW8FUK1</accession>
<name>A0AAW8FUK1_9ACTN</name>
<gene>
    <name evidence="3" type="ORF">QFZ22_009813</name>
</gene>
<dbReference type="Proteomes" id="UP001234216">
    <property type="component" value="Unassembled WGS sequence"/>
</dbReference>
<evidence type="ECO:0000259" key="2">
    <source>
        <dbReference type="PROSITE" id="PS50943"/>
    </source>
</evidence>
<dbReference type="GO" id="GO:0003677">
    <property type="term" value="F:DNA binding"/>
    <property type="evidence" value="ECO:0007669"/>
    <property type="project" value="InterPro"/>
</dbReference>
<protein>
    <submittedName>
        <fullName evidence="3">Transcriptional regulator with XRE-family HTH domain</fullName>
    </submittedName>
</protein>
<organism evidence="3 4">
    <name type="scientific">Streptomyces canus</name>
    <dbReference type="NCBI Taxonomy" id="58343"/>
    <lineage>
        <taxon>Bacteria</taxon>
        <taxon>Bacillati</taxon>
        <taxon>Actinomycetota</taxon>
        <taxon>Actinomycetes</taxon>
        <taxon>Kitasatosporales</taxon>
        <taxon>Streptomycetaceae</taxon>
        <taxon>Streptomyces</taxon>
        <taxon>Streptomyces aurantiacus group</taxon>
    </lineage>
</organism>